<dbReference type="PANTHER" id="PTHR43273:SF3">
    <property type="entry name" value="ANAEROBIC SULFATASE-MATURATING ENZYME HOMOLOG ASLB-RELATED"/>
    <property type="match status" value="1"/>
</dbReference>
<sequence>MHYNTGENPRLTMCDVNDEWTVVIDPDTMFWALISNKRDLQTTLRDEVIPRYLEVKDVLAEEMKKFRFEVFPTAVYFNAVDRCNADCLYCYIPKPLRSTGRKMSTEEIRTALHRLQDYFSQFEMDGRKPVVVFHGSEPLLVKDSLKEVIDEFDGVFHFGIQTNGTLLEQEDAEFIMERGVSIGLSLDSPDQKTNDHIRKLMGGGGTYEKVTRAIEWFDGYEGLNVVTTITKYNVEHLPQMVDFLHERGVRAALMNPVRGTQPPAVQARPDIEKLTRFFIAAVERAVELTRSSGRPIVIGDYANLVLGIVAPLGRRLMCDITPCGGGRRFFAISADGNIVPCGEFIGFEEFRGGNVLASQRDIERALDSEPFRKVRARVVEHIEHCSTCAFRNICGAPCPAEVYAVEGDMMHKSPYCEFFEHIIRHAFVLIARGDAKYVIKEKDFDYKYKIMA</sequence>
<dbReference type="GO" id="GO:0051536">
    <property type="term" value="F:iron-sulfur cluster binding"/>
    <property type="evidence" value="ECO:0007669"/>
    <property type="project" value="UniProtKB-KW"/>
</dbReference>
<dbReference type="InterPro" id="IPR013785">
    <property type="entry name" value="Aldolase_TIM"/>
</dbReference>
<dbReference type="NCBIfam" id="TIGR04085">
    <property type="entry name" value="rSAM_more_4Fe4S"/>
    <property type="match status" value="1"/>
</dbReference>
<dbReference type="Gene3D" id="3.20.20.70">
    <property type="entry name" value="Aldolase class I"/>
    <property type="match status" value="1"/>
</dbReference>
<dbReference type="RefSeq" id="WP_052353180.1">
    <property type="nucleotide sequence ID" value="NZ_DUIH01000009.1"/>
</dbReference>
<evidence type="ECO:0000256" key="4">
    <source>
        <dbReference type="ARBA" id="ARBA00023004"/>
    </source>
</evidence>
<evidence type="ECO:0000313" key="9">
    <source>
        <dbReference type="Proteomes" id="UP000600363"/>
    </source>
</evidence>
<dbReference type="SFLD" id="SFLDG01384">
    <property type="entry name" value="thioether_bond_formation_requi"/>
    <property type="match status" value="1"/>
</dbReference>
<evidence type="ECO:0000259" key="7">
    <source>
        <dbReference type="PROSITE" id="PS51918"/>
    </source>
</evidence>
<dbReference type="PROSITE" id="PS51918">
    <property type="entry name" value="RADICAL_SAM"/>
    <property type="match status" value="1"/>
</dbReference>
<evidence type="ECO:0000256" key="3">
    <source>
        <dbReference type="ARBA" id="ARBA00022723"/>
    </source>
</evidence>
<comment type="similarity">
    <text evidence="6">Belongs to the radical SAM superfamily. Anaerobic sulfatase-maturating enzyme family.</text>
</comment>
<dbReference type="Proteomes" id="UP000600363">
    <property type="component" value="Unassembled WGS sequence"/>
</dbReference>
<protein>
    <submittedName>
        <fullName evidence="8">Peptide-modifying radical SAM enzyme CbpB</fullName>
    </submittedName>
</protein>
<evidence type="ECO:0000313" key="8">
    <source>
        <dbReference type="EMBL" id="HIH69450.1"/>
    </source>
</evidence>
<evidence type="ECO:0000256" key="6">
    <source>
        <dbReference type="ARBA" id="ARBA00023601"/>
    </source>
</evidence>
<reference evidence="8" key="1">
    <citation type="journal article" date="2020" name="bioRxiv">
        <title>A rank-normalized archaeal taxonomy based on genome phylogeny resolves widespread incomplete and uneven classifications.</title>
        <authorList>
            <person name="Rinke C."/>
            <person name="Chuvochina M."/>
            <person name="Mussig A.J."/>
            <person name="Chaumeil P.-A."/>
            <person name="Waite D.W."/>
            <person name="Whitman W.B."/>
            <person name="Parks D.H."/>
            <person name="Hugenholtz P."/>
        </authorList>
    </citation>
    <scope>NUCLEOTIDE SEQUENCE</scope>
    <source>
        <strain evidence="8">UBA12518</strain>
    </source>
</reference>
<evidence type="ECO:0000256" key="1">
    <source>
        <dbReference type="ARBA" id="ARBA00001966"/>
    </source>
</evidence>
<comment type="cofactor">
    <cofactor evidence="1">
        <name>[4Fe-4S] cluster</name>
        <dbReference type="ChEBI" id="CHEBI:49883"/>
    </cofactor>
</comment>
<evidence type="ECO:0000256" key="5">
    <source>
        <dbReference type="ARBA" id="ARBA00023014"/>
    </source>
</evidence>
<dbReference type="NCBIfam" id="TIGR04163">
    <property type="entry name" value="rSAM_cobopep"/>
    <property type="match status" value="1"/>
</dbReference>
<dbReference type="InterPro" id="IPR023867">
    <property type="entry name" value="Sulphatase_maturase_rSAM"/>
</dbReference>
<dbReference type="SUPFAM" id="SSF102114">
    <property type="entry name" value="Radical SAM enzymes"/>
    <property type="match status" value="1"/>
</dbReference>
<dbReference type="SMART" id="SM00729">
    <property type="entry name" value="Elp3"/>
    <property type="match status" value="1"/>
</dbReference>
<keyword evidence="3" id="KW-0479">Metal-binding</keyword>
<dbReference type="GO" id="GO:0016491">
    <property type="term" value="F:oxidoreductase activity"/>
    <property type="evidence" value="ECO:0007669"/>
    <property type="project" value="InterPro"/>
</dbReference>
<accession>A0A832RVA6</accession>
<organism evidence="8 9">
    <name type="scientific">Methermicoccus shengliensis</name>
    <dbReference type="NCBI Taxonomy" id="660064"/>
    <lineage>
        <taxon>Archaea</taxon>
        <taxon>Methanobacteriati</taxon>
        <taxon>Methanobacteriota</taxon>
        <taxon>Stenosarchaea group</taxon>
        <taxon>Methanomicrobia</taxon>
        <taxon>Methanosarcinales</taxon>
        <taxon>Methermicoccaceae</taxon>
        <taxon>Methermicoccus</taxon>
    </lineage>
</organism>
<keyword evidence="4" id="KW-0408">Iron</keyword>
<dbReference type="EMBL" id="DUIH01000009">
    <property type="protein sequence ID" value="HIH69450.1"/>
    <property type="molecule type" value="Genomic_DNA"/>
</dbReference>
<dbReference type="InterPro" id="IPR026423">
    <property type="entry name" value="rSAM_cobopep"/>
</dbReference>
<dbReference type="InterPro" id="IPR023885">
    <property type="entry name" value="4Fe4S-binding_SPASM_dom"/>
</dbReference>
<dbReference type="InterPro" id="IPR058240">
    <property type="entry name" value="rSAM_sf"/>
</dbReference>
<dbReference type="SFLD" id="SFLDS00029">
    <property type="entry name" value="Radical_SAM"/>
    <property type="match status" value="1"/>
</dbReference>
<evidence type="ECO:0000256" key="2">
    <source>
        <dbReference type="ARBA" id="ARBA00022691"/>
    </source>
</evidence>
<dbReference type="Pfam" id="PF13186">
    <property type="entry name" value="SPASM"/>
    <property type="match status" value="1"/>
</dbReference>
<dbReference type="SFLD" id="SFLDG01067">
    <property type="entry name" value="SPASM/twitch_domain_containing"/>
    <property type="match status" value="1"/>
</dbReference>
<comment type="caution">
    <text evidence="8">The sequence shown here is derived from an EMBL/GenBank/DDBJ whole genome shotgun (WGS) entry which is preliminary data.</text>
</comment>
<gene>
    <name evidence="8" type="primary">cbpB</name>
    <name evidence="8" type="ORF">HA299_02335</name>
</gene>
<proteinExistence type="inferred from homology"/>
<feature type="domain" description="Radical SAM core" evidence="7">
    <location>
        <begin position="69"/>
        <end position="295"/>
    </location>
</feature>
<dbReference type="PANTHER" id="PTHR43273">
    <property type="entry name" value="ANAEROBIC SULFATASE-MATURATING ENZYME HOMOLOG ASLB-RELATED"/>
    <property type="match status" value="1"/>
</dbReference>
<dbReference type="AlphaFoldDB" id="A0A832RVA6"/>
<dbReference type="SFLD" id="SFLDG01386">
    <property type="entry name" value="main_SPASM_domain-containing"/>
    <property type="match status" value="1"/>
</dbReference>
<keyword evidence="2" id="KW-0949">S-adenosyl-L-methionine</keyword>
<name>A0A832RVA6_9EURY</name>
<keyword evidence="5" id="KW-0411">Iron-sulfur</keyword>
<dbReference type="Pfam" id="PF04055">
    <property type="entry name" value="Radical_SAM"/>
    <property type="match status" value="1"/>
</dbReference>
<dbReference type="InterPro" id="IPR007197">
    <property type="entry name" value="rSAM"/>
</dbReference>
<dbReference type="CDD" id="cd01335">
    <property type="entry name" value="Radical_SAM"/>
    <property type="match status" value="1"/>
</dbReference>
<dbReference type="GO" id="GO:0046872">
    <property type="term" value="F:metal ion binding"/>
    <property type="evidence" value="ECO:0007669"/>
    <property type="project" value="UniProtKB-KW"/>
</dbReference>
<dbReference type="InterPro" id="IPR006638">
    <property type="entry name" value="Elp3/MiaA/NifB-like_rSAM"/>
</dbReference>